<feature type="compositionally biased region" description="Polar residues" evidence="1">
    <location>
        <begin position="130"/>
        <end position="139"/>
    </location>
</feature>
<evidence type="ECO:0000313" key="3">
    <source>
        <dbReference type="Proteomes" id="UP000094243"/>
    </source>
</evidence>
<evidence type="ECO:0000313" key="2">
    <source>
        <dbReference type="EMBL" id="ODQ89949.1"/>
    </source>
</evidence>
<feature type="compositionally biased region" description="Polar residues" evidence="1">
    <location>
        <begin position="108"/>
        <end position="118"/>
    </location>
</feature>
<dbReference type="AlphaFoldDB" id="A0A1E3RJC0"/>
<name>A0A1E3RJC0_9MYCO</name>
<dbReference type="EMBL" id="MIGZ01000109">
    <property type="protein sequence ID" value="ODQ89949.1"/>
    <property type="molecule type" value="Genomic_DNA"/>
</dbReference>
<protein>
    <submittedName>
        <fullName evidence="2">Uncharacterized protein</fullName>
    </submittedName>
</protein>
<evidence type="ECO:0000256" key="1">
    <source>
        <dbReference type="SAM" id="MobiDB-lite"/>
    </source>
</evidence>
<organism evidence="2 3">
    <name type="scientific">Mycolicibacterium holsaticum</name>
    <dbReference type="NCBI Taxonomy" id="152142"/>
    <lineage>
        <taxon>Bacteria</taxon>
        <taxon>Bacillati</taxon>
        <taxon>Actinomycetota</taxon>
        <taxon>Actinomycetes</taxon>
        <taxon>Mycobacteriales</taxon>
        <taxon>Mycobacteriaceae</taxon>
        <taxon>Mycolicibacterium</taxon>
    </lineage>
</organism>
<feature type="compositionally biased region" description="Basic and acidic residues" evidence="1">
    <location>
        <begin position="45"/>
        <end position="103"/>
    </location>
</feature>
<comment type="caution">
    <text evidence="2">The sequence shown here is derived from an EMBL/GenBank/DDBJ whole genome shotgun (WGS) entry which is preliminary data.</text>
</comment>
<feature type="region of interest" description="Disordered" evidence="1">
    <location>
        <begin position="45"/>
        <end position="139"/>
    </location>
</feature>
<reference evidence="3" key="1">
    <citation type="submission" date="2016-09" db="EMBL/GenBank/DDBJ databases">
        <authorList>
            <person name="Greninger A.L."/>
            <person name="Jerome K.R."/>
            <person name="Mcnair B."/>
            <person name="Wallis C."/>
            <person name="Fang F."/>
        </authorList>
    </citation>
    <scope>NUCLEOTIDE SEQUENCE [LARGE SCALE GENOMIC DNA]</scope>
    <source>
        <strain evidence="3">M7</strain>
    </source>
</reference>
<gene>
    <name evidence="2" type="ORF">BHQ17_17660</name>
</gene>
<keyword evidence="3" id="KW-1185">Reference proteome</keyword>
<accession>A0A1E3RJC0</accession>
<sequence>MKKPRYNPESPGPLAELEAQWLRDNKGLDVTAAQVRGILMYHGEFQKSPEREAQRRAEQEARAKRDAENKQRAAERVAKAKEQADKAAERAKKAAERAAELERIANGIASTGTATETPEQPRRSTRRNSKAAQTEEVSA</sequence>
<dbReference type="Proteomes" id="UP000094243">
    <property type="component" value="Unassembled WGS sequence"/>
</dbReference>
<proteinExistence type="predicted"/>